<evidence type="ECO:0000313" key="6">
    <source>
        <dbReference type="EMBL" id="KSW12814.1"/>
    </source>
</evidence>
<comment type="caution">
    <text evidence="6">The sequence shown here is derived from an EMBL/GenBank/DDBJ whole genome shotgun (WGS) entry which is preliminary data.</text>
</comment>
<sequence>MCSYSKTYASDPQLWDAGPSFLLKCQYADGTQAVILSGWHRRAMEFENPIVLPLLDDGESYRYCSIDAETHREDPWSDIDRYELEVSLDGAHDGEISSLLEKLMAPTVAHALMASMPEMIQRVSANKTNVPLQIDADTRIAYVDLLTQNLPARSGDTSEPLRALHRWCRIFDMGNGTVSIYQPVSPDQLDNLRWPHNGIWLNRGQGYFTEPSDVGNIVEAFSIPIKYEQYNLENWRIEFEFWENEPFQIMISDDSEEAAQRLGRAQREIGVLSQFVTTAFLVSRNLERRSKVNELVTGNEALQSLATHKVAELKATIEEYRRLLERASGLLANTAQSVQAVANQENAEAAERTNTFLTFASAVFFVPTLIISFFSMSIIGLNQGETLPSLWFVLALCLASVVVAIGVLVVLRRQLRKSRHKAPRRR</sequence>
<dbReference type="AlphaFoldDB" id="A0A0V8RXP4"/>
<proteinExistence type="predicted"/>
<name>A0A0V8RXP4_9ACTO</name>
<organism evidence="6 7">
    <name type="scientific">Schaalia odontolytica</name>
    <dbReference type="NCBI Taxonomy" id="1660"/>
    <lineage>
        <taxon>Bacteria</taxon>
        <taxon>Bacillati</taxon>
        <taxon>Actinomycetota</taxon>
        <taxon>Actinomycetes</taxon>
        <taxon>Actinomycetales</taxon>
        <taxon>Actinomycetaceae</taxon>
        <taxon>Schaalia</taxon>
    </lineage>
</organism>
<dbReference type="EMBL" id="LLVT01000001">
    <property type="protein sequence ID" value="KSW12814.1"/>
    <property type="molecule type" value="Genomic_DNA"/>
</dbReference>
<evidence type="ECO:0000313" key="7">
    <source>
        <dbReference type="Proteomes" id="UP000054686"/>
    </source>
</evidence>
<dbReference type="GO" id="GO:0046873">
    <property type="term" value="F:metal ion transmembrane transporter activity"/>
    <property type="evidence" value="ECO:0007669"/>
    <property type="project" value="InterPro"/>
</dbReference>
<accession>A0A0V8RXP4</accession>
<gene>
    <name evidence="6" type="ORF">APY09_00125</name>
</gene>
<dbReference type="Proteomes" id="UP000054686">
    <property type="component" value="Unassembled WGS sequence"/>
</dbReference>
<evidence type="ECO:0000256" key="5">
    <source>
        <dbReference type="SAM" id="Phobius"/>
    </source>
</evidence>
<keyword evidence="4 5" id="KW-0472">Membrane</keyword>
<dbReference type="InterPro" id="IPR045863">
    <property type="entry name" value="CorA_TM1_TM2"/>
</dbReference>
<protein>
    <submittedName>
        <fullName evidence="6">Magnesium transporter CorA</fullName>
    </submittedName>
</protein>
<keyword evidence="3 5" id="KW-1133">Transmembrane helix</keyword>
<dbReference type="RefSeq" id="WP_060565651.1">
    <property type="nucleotide sequence ID" value="NZ_CP040006.1"/>
</dbReference>
<comment type="subcellular location">
    <subcellularLocation>
        <location evidence="1">Membrane</location>
        <topology evidence="1">Multi-pass membrane protein</topology>
    </subcellularLocation>
</comment>
<reference evidence="6 7" key="1">
    <citation type="submission" date="2015-10" db="EMBL/GenBank/DDBJ databases">
        <title>Draft Genome of Actinomyces odontolyticus subsp. actinosynbacter strain XH001.</title>
        <authorList>
            <person name="Mclean J.S."/>
            <person name="He X."/>
        </authorList>
    </citation>
    <scope>NUCLEOTIDE SEQUENCE [LARGE SCALE GENOMIC DNA]</scope>
    <source>
        <strain evidence="6 7">XH001</strain>
    </source>
</reference>
<dbReference type="InterPro" id="IPR002523">
    <property type="entry name" value="MgTranspt_CorA/ZnTranspt_ZntB"/>
</dbReference>
<evidence type="ECO:0000256" key="1">
    <source>
        <dbReference type="ARBA" id="ARBA00004141"/>
    </source>
</evidence>
<dbReference type="Gene3D" id="1.20.58.340">
    <property type="entry name" value="Magnesium transport protein CorA, transmembrane region"/>
    <property type="match status" value="1"/>
</dbReference>
<evidence type="ECO:0000256" key="2">
    <source>
        <dbReference type="ARBA" id="ARBA00022692"/>
    </source>
</evidence>
<feature type="transmembrane region" description="Helical" evidence="5">
    <location>
        <begin position="391"/>
        <end position="411"/>
    </location>
</feature>
<dbReference type="Pfam" id="PF01544">
    <property type="entry name" value="CorA"/>
    <property type="match status" value="1"/>
</dbReference>
<evidence type="ECO:0000256" key="4">
    <source>
        <dbReference type="ARBA" id="ARBA00023136"/>
    </source>
</evidence>
<feature type="transmembrane region" description="Helical" evidence="5">
    <location>
        <begin position="356"/>
        <end position="379"/>
    </location>
</feature>
<keyword evidence="2 5" id="KW-0812">Transmembrane</keyword>
<dbReference type="OrthoDB" id="3268143at2"/>
<evidence type="ECO:0000256" key="3">
    <source>
        <dbReference type="ARBA" id="ARBA00022989"/>
    </source>
</evidence>
<dbReference type="GO" id="GO:0016020">
    <property type="term" value="C:membrane"/>
    <property type="evidence" value="ECO:0007669"/>
    <property type="project" value="UniProtKB-SubCell"/>
</dbReference>
<dbReference type="SUPFAM" id="SSF144083">
    <property type="entry name" value="Magnesium transport protein CorA, transmembrane region"/>
    <property type="match status" value="1"/>
</dbReference>